<feature type="region of interest" description="Disordered" evidence="2">
    <location>
        <begin position="258"/>
        <end position="277"/>
    </location>
</feature>
<evidence type="ECO:0000256" key="1">
    <source>
        <dbReference type="SAM" id="Coils"/>
    </source>
</evidence>
<accession>A0ABP1RTX8</accession>
<proteinExistence type="predicted"/>
<comment type="caution">
    <text evidence="3">The sequence shown here is derived from an EMBL/GenBank/DDBJ whole genome shotgun (WGS) entry which is preliminary data.</text>
</comment>
<feature type="region of interest" description="Disordered" evidence="2">
    <location>
        <begin position="1"/>
        <end position="30"/>
    </location>
</feature>
<keyword evidence="1" id="KW-0175">Coiled coil</keyword>
<sequence>MTGINFTRGRSPMSGGNIGKNENRDGSEDQSVPIPFNYNYYNSNTLCIFCATKCSPLFVIDHGKLLRMKREEEQYVFTGDLALERQLRTFNIIRNILDVGEETCVKLLNVFEGQLHPEFWVEVCPSCKVLVEEYNRARKQLARLEKAVKDIKLGLKNILNESIKNADPELELDSFLMWREIREEALIGFQEPLDEQQNEKPIKNEVVDMTVDEGTPVRVKLEKEEQTIHRQKLTQTTKRDEVKPLDVNELKRKGDVQPFSLAVKSKTSNDEGNKNFPDNTQMFRLPEADAPCTSSTAKLQSSKFEFNDANDGKLPKPGLLGKTVLGDFNSFSLLALLRIIMDLVDKQNKPAVTGNTGMDNERNSTNNTPPSPKKQDEVGSNRLQVINRRLNHNHNNCPFHWELEELIDSFQIHFHAVISHKELIQVSTQNQFQAELPVSLRRRRFVSLRVVFKKRLVIPCKTKVREVYRNENVGWNNVADSKAETYMRFHISLKSCPRPGPLKKSTKTYDSYPLSKAEHLQWNSSDSESDWEHRFCRISNTLPPKPPKKKEVLLKCKICPATFPKSGLSEHRHLHTKQGPGTPCPRCGIFVHKSRVFHHQRGEKCLDPLPKGTPFPLL</sequence>
<dbReference type="Proteomes" id="UP001642540">
    <property type="component" value="Unassembled WGS sequence"/>
</dbReference>
<feature type="coiled-coil region" evidence="1">
    <location>
        <begin position="127"/>
        <end position="161"/>
    </location>
</feature>
<evidence type="ECO:0000313" key="3">
    <source>
        <dbReference type="EMBL" id="CAL8135736.1"/>
    </source>
</evidence>
<evidence type="ECO:0000256" key="2">
    <source>
        <dbReference type="SAM" id="MobiDB-lite"/>
    </source>
</evidence>
<keyword evidence="4" id="KW-1185">Reference proteome</keyword>
<reference evidence="3 4" key="1">
    <citation type="submission" date="2024-08" db="EMBL/GenBank/DDBJ databases">
        <authorList>
            <person name="Cucini C."/>
            <person name="Frati F."/>
        </authorList>
    </citation>
    <scope>NUCLEOTIDE SEQUENCE [LARGE SCALE GENOMIC DNA]</scope>
</reference>
<feature type="region of interest" description="Disordered" evidence="2">
    <location>
        <begin position="351"/>
        <end position="379"/>
    </location>
</feature>
<organism evidence="3 4">
    <name type="scientific">Orchesella dallaii</name>
    <dbReference type="NCBI Taxonomy" id="48710"/>
    <lineage>
        <taxon>Eukaryota</taxon>
        <taxon>Metazoa</taxon>
        <taxon>Ecdysozoa</taxon>
        <taxon>Arthropoda</taxon>
        <taxon>Hexapoda</taxon>
        <taxon>Collembola</taxon>
        <taxon>Entomobryomorpha</taxon>
        <taxon>Entomobryoidea</taxon>
        <taxon>Orchesellidae</taxon>
        <taxon>Orchesellinae</taxon>
        <taxon>Orchesella</taxon>
    </lineage>
</organism>
<feature type="compositionally biased region" description="Polar residues" evidence="2">
    <location>
        <begin position="353"/>
        <end position="368"/>
    </location>
</feature>
<evidence type="ECO:0008006" key="5">
    <source>
        <dbReference type="Google" id="ProtNLM"/>
    </source>
</evidence>
<evidence type="ECO:0000313" key="4">
    <source>
        <dbReference type="Proteomes" id="UP001642540"/>
    </source>
</evidence>
<name>A0ABP1RTX8_9HEXA</name>
<dbReference type="EMBL" id="CAXLJM020000109">
    <property type="protein sequence ID" value="CAL8135736.1"/>
    <property type="molecule type" value="Genomic_DNA"/>
</dbReference>
<protein>
    <recommendedName>
        <fullName evidence="5">C2H2-type domain-containing protein</fullName>
    </recommendedName>
</protein>
<gene>
    <name evidence="3" type="ORF">ODALV1_LOCUS26116</name>
</gene>